<proteinExistence type="predicted"/>
<sequence length="203" mass="22486">MPKIVVPEERRAAISDAVIRVVRRAGVEGATLRTVADEAGLAIGSVRHYFGSHEDVLIFTMRELGLRIGRRIGTHVDRLLGTDPDIDRRAAVEDLFAEFLPLDPIRWDEAVVWLAFTTAARTRPSLRDTAVEQHAFMRGLITRVLQEATARGALPDRLDLEVECLRLSALLDGLTLQAVLHPENTTPDLLLAALRRSLTALQS</sequence>
<dbReference type="SUPFAM" id="SSF46689">
    <property type="entry name" value="Homeodomain-like"/>
    <property type="match status" value="1"/>
</dbReference>
<feature type="DNA-binding region" description="H-T-H motif" evidence="5">
    <location>
        <begin position="31"/>
        <end position="50"/>
    </location>
</feature>
<evidence type="ECO:0000256" key="2">
    <source>
        <dbReference type="ARBA" id="ARBA00023015"/>
    </source>
</evidence>
<accession>A0ABT1INC2</accession>
<evidence type="ECO:0000313" key="7">
    <source>
        <dbReference type="EMBL" id="MCP2274167.1"/>
    </source>
</evidence>
<organism evidence="7 8">
    <name type="scientific">Actinokineospora diospyrosa</name>
    <dbReference type="NCBI Taxonomy" id="103728"/>
    <lineage>
        <taxon>Bacteria</taxon>
        <taxon>Bacillati</taxon>
        <taxon>Actinomycetota</taxon>
        <taxon>Actinomycetes</taxon>
        <taxon>Pseudonocardiales</taxon>
        <taxon>Pseudonocardiaceae</taxon>
        <taxon>Actinokineospora</taxon>
    </lineage>
</organism>
<evidence type="ECO:0000256" key="5">
    <source>
        <dbReference type="PROSITE-ProRule" id="PRU00335"/>
    </source>
</evidence>
<dbReference type="Gene3D" id="1.10.357.10">
    <property type="entry name" value="Tetracycline Repressor, domain 2"/>
    <property type="match status" value="1"/>
</dbReference>
<protein>
    <submittedName>
        <fullName evidence="7">Transcriptional regulator, TetR family</fullName>
    </submittedName>
</protein>
<dbReference type="SUPFAM" id="SSF48498">
    <property type="entry name" value="Tetracyclin repressor-like, C-terminal domain"/>
    <property type="match status" value="1"/>
</dbReference>
<evidence type="ECO:0000256" key="4">
    <source>
        <dbReference type="ARBA" id="ARBA00023163"/>
    </source>
</evidence>
<name>A0ABT1INC2_9PSEU</name>
<dbReference type="Proteomes" id="UP001205185">
    <property type="component" value="Unassembled WGS sequence"/>
</dbReference>
<keyword evidence="4" id="KW-0804">Transcription</keyword>
<evidence type="ECO:0000256" key="1">
    <source>
        <dbReference type="ARBA" id="ARBA00022491"/>
    </source>
</evidence>
<reference evidence="7 8" key="1">
    <citation type="submission" date="2022-06" db="EMBL/GenBank/DDBJ databases">
        <title>Genomic Encyclopedia of Archaeal and Bacterial Type Strains, Phase II (KMG-II): from individual species to whole genera.</title>
        <authorList>
            <person name="Goeker M."/>
        </authorList>
    </citation>
    <scope>NUCLEOTIDE SEQUENCE [LARGE SCALE GENOMIC DNA]</scope>
    <source>
        <strain evidence="7 8">DSM 44255</strain>
    </source>
</reference>
<dbReference type="PANTHER" id="PTHR30055:SF234">
    <property type="entry name" value="HTH-TYPE TRANSCRIPTIONAL REGULATOR BETI"/>
    <property type="match status" value="1"/>
</dbReference>
<dbReference type="InterPro" id="IPR001647">
    <property type="entry name" value="HTH_TetR"/>
</dbReference>
<keyword evidence="2" id="KW-0805">Transcription regulation</keyword>
<evidence type="ECO:0000256" key="3">
    <source>
        <dbReference type="ARBA" id="ARBA00023125"/>
    </source>
</evidence>
<dbReference type="InterPro" id="IPR050109">
    <property type="entry name" value="HTH-type_TetR-like_transc_reg"/>
</dbReference>
<dbReference type="InterPro" id="IPR036271">
    <property type="entry name" value="Tet_transcr_reg_TetR-rel_C_sf"/>
</dbReference>
<dbReference type="PANTHER" id="PTHR30055">
    <property type="entry name" value="HTH-TYPE TRANSCRIPTIONAL REGULATOR RUTR"/>
    <property type="match status" value="1"/>
</dbReference>
<keyword evidence="8" id="KW-1185">Reference proteome</keyword>
<feature type="domain" description="HTH tetR-type" evidence="6">
    <location>
        <begin position="8"/>
        <end position="68"/>
    </location>
</feature>
<keyword evidence="3 5" id="KW-0238">DNA-binding</keyword>
<dbReference type="InterPro" id="IPR009057">
    <property type="entry name" value="Homeodomain-like_sf"/>
</dbReference>
<dbReference type="Pfam" id="PF00440">
    <property type="entry name" value="TetR_N"/>
    <property type="match status" value="1"/>
</dbReference>
<gene>
    <name evidence="7" type="ORF">LV75_006701</name>
</gene>
<keyword evidence="1" id="KW-0678">Repressor</keyword>
<dbReference type="RefSeq" id="WP_253891449.1">
    <property type="nucleotide sequence ID" value="NZ_BAAAVB010000023.1"/>
</dbReference>
<dbReference type="Pfam" id="PF13977">
    <property type="entry name" value="TetR_C_6"/>
    <property type="match status" value="1"/>
</dbReference>
<evidence type="ECO:0000259" key="6">
    <source>
        <dbReference type="PROSITE" id="PS50977"/>
    </source>
</evidence>
<comment type="caution">
    <text evidence="7">The sequence shown here is derived from an EMBL/GenBank/DDBJ whole genome shotgun (WGS) entry which is preliminary data.</text>
</comment>
<dbReference type="EMBL" id="JAMTCO010000021">
    <property type="protein sequence ID" value="MCP2274167.1"/>
    <property type="molecule type" value="Genomic_DNA"/>
</dbReference>
<dbReference type="InterPro" id="IPR039538">
    <property type="entry name" value="BetI_C"/>
</dbReference>
<evidence type="ECO:0000313" key="8">
    <source>
        <dbReference type="Proteomes" id="UP001205185"/>
    </source>
</evidence>
<dbReference type="PROSITE" id="PS50977">
    <property type="entry name" value="HTH_TETR_2"/>
    <property type="match status" value="1"/>
</dbReference>